<organism evidence="4 5">
    <name type="scientific">Poritiphilus flavus</name>
    <dbReference type="NCBI Taxonomy" id="2697053"/>
    <lineage>
        <taxon>Bacteria</taxon>
        <taxon>Pseudomonadati</taxon>
        <taxon>Bacteroidota</taxon>
        <taxon>Flavobacteriia</taxon>
        <taxon>Flavobacteriales</taxon>
        <taxon>Flavobacteriaceae</taxon>
        <taxon>Poritiphilus</taxon>
    </lineage>
</organism>
<feature type="region of interest" description="Disordered" evidence="2">
    <location>
        <begin position="458"/>
        <end position="492"/>
    </location>
</feature>
<dbReference type="InterPro" id="IPR022385">
    <property type="entry name" value="Rhs_assc_core"/>
</dbReference>
<keyword evidence="1" id="KW-0378">Hydrolase</keyword>
<dbReference type="Proteomes" id="UP000475249">
    <property type="component" value="Unassembled WGS sequence"/>
</dbReference>
<feature type="domain" description="CBM-cenC" evidence="3">
    <location>
        <begin position="185"/>
        <end position="289"/>
    </location>
</feature>
<evidence type="ECO:0000256" key="2">
    <source>
        <dbReference type="SAM" id="MobiDB-lite"/>
    </source>
</evidence>
<sequence>VLDYDYHNSELSNKLYKVRDDGNDSYGFKDSTADSQDYWYDANGNMVRDLNKGIGTSSADGISYNHLNLPIQIKFDNSDQKKITYIYDAAGVKLRKVVEQPSVSSVTTDYAGNYIYESSTLQFFNQPEGYVEPDGSGGYDYIYQYKDHLGNVRLSYSDINQDGMVSDRVIFEDGIELATGWSGITAYDDTFSHTGNYSAKIVKTSTGEKVSLNDTWAYIDHDVSTDYTFSGWYYSNGPSADIFLFMKTENETGYYTQVANVRGTTTNKWVYLEKTFSVPSNIAKLNLRIDNNGGGTVWFDDLRIRQVTDEIVEENNYYPFGLEHKGYNNVVNGTEYKYKTFQGQEINEELGLNWLSFKYRNYDPAIGRFFNVDPLTEDYMDWGPYVFSGNRVIDARELEGLEPFVVTGRAFIPDEKLANPNPFSKTKSFAGDNRSDYQLNTSAYRTEQKVRVDIDNGNATTLSNRANSTTGYDKNGNVAETSEPGKAGPTPTYTMDGNTATVNMEVDASNKLVSGAPAINYDVGVTITQNEDGSFSFELKGETDGFPAYEFFITNEKDGKSYLIYGSNPNQTGDGPFSLFPPMEKDVNTSGSSTTTTPIEDDKKK</sequence>
<dbReference type="Gene3D" id="2.60.120.260">
    <property type="entry name" value="Galactose-binding domain-like"/>
    <property type="match status" value="1"/>
</dbReference>
<name>A0A6L9EIY4_9FLAO</name>
<evidence type="ECO:0000313" key="4">
    <source>
        <dbReference type="EMBL" id="NAS14139.1"/>
    </source>
</evidence>
<dbReference type="Pfam" id="PF11579">
    <property type="entry name" value="DUF3238"/>
    <property type="match status" value="1"/>
</dbReference>
<proteinExistence type="predicted"/>
<dbReference type="Gene3D" id="2.180.10.10">
    <property type="entry name" value="RHS repeat-associated core"/>
    <property type="match status" value="1"/>
</dbReference>
<comment type="caution">
    <text evidence="4">The sequence shown here is derived from an EMBL/GenBank/DDBJ whole genome shotgun (WGS) entry which is preliminary data.</text>
</comment>
<accession>A0A6L9EIY4</accession>
<dbReference type="AlphaFoldDB" id="A0A6L9EIY4"/>
<evidence type="ECO:0000313" key="5">
    <source>
        <dbReference type="Proteomes" id="UP000475249"/>
    </source>
</evidence>
<evidence type="ECO:0000259" key="3">
    <source>
        <dbReference type="Pfam" id="PF02018"/>
    </source>
</evidence>
<dbReference type="InterPro" id="IPR008979">
    <property type="entry name" value="Galactose-bd-like_sf"/>
</dbReference>
<dbReference type="NCBIfam" id="TIGR03696">
    <property type="entry name" value="Rhs_assc_core"/>
    <property type="match status" value="1"/>
</dbReference>
<protein>
    <submittedName>
        <fullName evidence="4">DUF3238 domain-containing protein</fullName>
    </submittedName>
</protein>
<feature type="compositionally biased region" description="Polar residues" evidence="2">
    <location>
        <begin position="458"/>
        <end position="472"/>
    </location>
</feature>
<dbReference type="RefSeq" id="WP_161437191.1">
    <property type="nucleotide sequence ID" value="NZ_WXYO01000009.1"/>
</dbReference>
<dbReference type="EMBL" id="WXYO01000009">
    <property type="protein sequence ID" value="NAS14139.1"/>
    <property type="molecule type" value="Genomic_DNA"/>
</dbReference>
<keyword evidence="5" id="KW-1185">Reference proteome</keyword>
<feature type="compositionally biased region" description="Polar residues" evidence="2">
    <location>
        <begin position="588"/>
        <end position="598"/>
    </location>
</feature>
<gene>
    <name evidence="4" type="ORF">GTQ38_19170</name>
</gene>
<dbReference type="InterPro" id="IPR003305">
    <property type="entry name" value="CenC_carb-bd"/>
</dbReference>
<evidence type="ECO:0000256" key="1">
    <source>
        <dbReference type="ARBA" id="ARBA00022801"/>
    </source>
</evidence>
<reference evidence="4 5" key="1">
    <citation type="submission" date="2020-01" db="EMBL/GenBank/DDBJ databases">
        <title>Bacteria diversity of Porities sp.</title>
        <authorList>
            <person name="Wang G."/>
        </authorList>
    </citation>
    <scope>NUCLEOTIDE SEQUENCE [LARGE SCALE GENOMIC DNA]</scope>
    <source>
        <strain evidence="4 5">R33</strain>
    </source>
</reference>
<dbReference type="SUPFAM" id="SSF49785">
    <property type="entry name" value="Galactose-binding domain-like"/>
    <property type="match status" value="1"/>
</dbReference>
<dbReference type="InterPro" id="IPR021631">
    <property type="entry name" value="DUF3238"/>
</dbReference>
<feature type="region of interest" description="Disordered" evidence="2">
    <location>
        <begin position="564"/>
        <end position="605"/>
    </location>
</feature>
<dbReference type="Pfam" id="PF02018">
    <property type="entry name" value="CBM_4_9"/>
    <property type="match status" value="1"/>
</dbReference>
<feature type="non-terminal residue" evidence="4">
    <location>
        <position position="1"/>
    </location>
</feature>
<dbReference type="GO" id="GO:0016798">
    <property type="term" value="F:hydrolase activity, acting on glycosyl bonds"/>
    <property type="evidence" value="ECO:0007669"/>
    <property type="project" value="InterPro"/>
</dbReference>